<sequence>MKKTTLTLIMGASLLFATSACQPPADMPKTPDTKSTSKETVKEPSTQPLIEAKTPRALTNALVALSEEQLTNKLVCTKLSDTMKNIDNKSKIEDIHAIQRQLNACLPMTDNLEILQWLKEYQALYGRFLGSNSYMDDENFYDVVNTIQQGQKLSVKQLKALSPRRRYLIELVASKADVSVLYIGEGIFIFHHDLKAMADLFIPYLPADQAKFIQRMAQDNQDIFWNDAAVAVSFNEVIARAKFWESYIQRYPTSYFSQDAKNLFNMYRYVLFYGSDNTRWTDDAIHEFLDPKYTQAMAQLTTRSNSTLAQDAQIFLNFMTLSDRERKKKYPVPSKDNNGNKIENWAIPRYQLTEILPILSPWEEGNNRDCLSSIICVDYNVE</sequence>
<keyword evidence="2" id="KW-0732">Signal</keyword>
<dbReference type="EMBL" id="VORZ01000002">
    <property type="protein sequence ID" value="TXD96956.1"/>
    <property type="molecule type" value="Genomic_DNA"/>
</dbReference>
<protein>
    <submittedName>
        <fullName evidence="3">Uncharacterized protein</fullName>
    </submittedName>
</protein>
<proteinExistence type="predicted"/>
<dbReference type="AlphaFoldDB" id="A0A5C7A149"/>
<comment type="caution">
    <text evidence="3">The sequence shown here is derived from an EMBL/GenBank/DDBJ whole genome shotgun (WGS) entry which is preliminary data.</text>
</comment>
<dbReference type="RefSeq" id="WP_147223662.1">
    <property type="nucleotide sequence ID" value="NZ_CAJGYY010000001.1"/>
</dbReference>
<feature type="chain" id="PRO_5022813299" evidence="2">
    <location>
        <begin position="23"/>
        <end position="382"/>
    </location>
</feature>
<evidence type="ECO:0000256" key="2">
    <source>
        <dbReference type="SAM" id="SignalP"/>
    </source>
</evidence>
<feature type="region of interest" description="Disordered" evidence="1">
    <location>
        <begin position="21"/>
        <end position="48"/>
    </location>
</feature>
<organism evidence="3 4">
    <name type="scientific">Psychrobacter frigidicola</name>
    <dbReference type="NCBI Taxonomy" id="45611"/>
    <lineage>
        <taxon>Bacteria</taxon>
        <taxon>Pseudomonadati</taxon>
        <taxon>Pseudomonadota</taxon>
        <taxon>Gammaproteobacteria</taxon>
        <taxon>Moraxellales</taxon>
        <taxon>Moraxellaceae</taxon>
        <taxon>Psychrobacter</taxon>
    </lineage>
</organism>
<feature type="signal peptide" evidence="2">
    <location>
        <begin position="1"/>
        <end position="22"/>
    </location>
</feature>
<reference evidence="3 4" key="1">
    <citation type="submission" date="2019-08" db="EMBL/GenBank/DDBJ databases">
        <title>Genome sequence of Psychrobacter frigidicola ACAM304 (type strain).</title>
        <authorList>
            <person name="Bowman J.P."/>
        </authorList>
    </citation>
    <scope>NUCLEOTIDE SEQUENCE [LARGE SCALE GENOMIC DNA]</scope>
    <source>
        <strain evidence="3 4">ACAM 304</strain>
    </source>
</reference>
<feature type="compositionally biased region" description="Basic and acidic residues" evidence="1">
    <location>
        <begin position="29"/>
        <end position="42"/>
    </location>
</feature>
<dbReference type="OrthoDB" id="8605367at2"/>
<accession>A0A5C7A149</accession>
<evidence type="ECO:0000313" key="4">
    <source>
        <dbReference type="Proteomes" id="UP000321903"/>
    </source>
</evidence>
<gene>
    <name evidence="3" type="ORF">ES754_08015</name>
</gene>
<evidence type="ECO:0000313" key="3">
    <source>
        <dbReference type="EMBL" id="TXD96956.1"/>
    </source>
</evidence>
<keyword evidence="4" id="KW-1185">Reference proteome</keyword>
<evidence type="ECO:0000256" key="1">
    <source>
        <dbReference type="SAM" id="MobiDB-lite"/>
    </source>
</evidence>
<name>A0A5C7A149_9GAMM</name>
<dbReference type="Proteomes" id="UP000321903">
    <property type="component" value="Unassembled WGS sequence"/>
</dbReference>
<dbReference type="PROSITE" id="PS51257">
    <property type="entry name" value="PROKAR_LIPOPROTEIN"/>
    <property type="match status" value="1"/>
</dbReference>